<dbReference type="InterPro" id="IPR049449">
    <property type="entry name" value="TesB_ACOT8-like_N"/>
</dbReference>
<name>A0ABP9CLB8_9ACTN</name>
<feature type="domain" description="Acyl-CoA thioesterase-like C-terminal" evidence="2">
    <location>
        <begin position="129"/>
        <end position="272"/>
    </location>
</feature>
<gene>
    <name evidence="3" type="ORF">GCM10023353_12320</name>
</gene>
<dbReference type="InterPro" id="IPR042171">
    <property type="entry name" value="Acyl-CoA_hotdog"/>
</dbReference>
<dbReference type="InterPro" id="IPR029069">
    <property type="entry name" value="HotDog_dom_sf"/>
</dbReference>
<reference evidence="4" key="1">
    <citation type="journal article" date="2019" name="Int. J. Syst. Evol. Microbiol.">
        <title>The Global Catalogue of Microorganisms (GCM) 10K type strain sequencing project: providing services to taxonomists for standard genome sequencing and annotation.</title>
        <authorList>
            <consortium name="The Broad Institute Genomics Platform"/>
            <consortium name="The Broad Institute Genome Sequencing Center for Infectious Disease"/>
            <person name="Wu L."/>
            <person name="Ma J."/>
        </authorList>
    </citation>
    <scope>NUCLEOTIDE SEQUENCE [LARGE SCALE GENOMIC DNA]</scope>
    <source>
        <strain evidence="4">JCM 18542</strain>
    </source>
</reference>
<accession>A0ABP9CLB8</accession>
<dbReference type="InterPro" id="IPR049450">
    <property type="entry name" value="ACOT8-like_C"/>
</dbReference>
<comment type="caution">
    <text evidence="3">The sequence shown here is derived from an EMBL/GenBank/DDBJ whole genome shotgun (WGS) entry which is preliminary data.</text>
</comment>
<protein>
    <submittedName>
        <fullName evidence="3">Thioesterase family protein</fullName>
    </submittedName>
</protein>
<sequence length="275" mass="29442">MPQTTHPLDASLELAAGDDGTFTGATSAAYANMVGPFGGNTAAVLLRAAQEHPERLGEPVALTVNFAGPVADGAFTVTARPTRTNRSTQHWFIELSQDGVVATTATAVFAVRRNTWAADEAVMPQVPRPDEVPAQPMPPFIKWADNYEFRWIVGGIPQPSADGAAPVESDDSTTTMWVRDVPPRPLDFAALTGICDSFYPRAFLRRGTALPAGTVTFTVYFHADSEVLARQGDEPVLGTARAKTFGKGYFDQVAEIWGAGGTLLATSHQLVYFKA</sequence>
<feature type="domain" description="Acyl-CoA thioesterase-like N-terminal HotDog" evidence="1">
    <location>
        <begin position="32"/>
        <end position="110"/>
    </location>
</feature>
<evidence type="ECO:0000313" key="4">
    <source>
        <dbReference type="Proteomes" id="UP001500839"/>
    </source>
</evidence>
<organism evidence="3 4">
    <name type="scientific">Tomitella cavernea</name>
    <dbReference type="NCBI Taxonomy" id="1387982"/>
    <lineage>
        <taxon>Bacteria</taxon>
        <taxon>Bacillati</taxon>
        <taxon>Actinomycetota</taxon>
        <taxon>Actinomycetes</taxon>
        <taxon>Mycobacteriales</taxon>
        <taxon>Tomitella</taxon>
    </lineage>
</organism>
<evidence type="ECO:0000259" key="1">
    <source>
        <dbReference type="Pfam" id="PF13622"/>
    </source>
</evidence>
<keyword evidence="4" id="KW-1185">Reference proteome</keyword>
<evidence type="ECO:0000259" key="2">
    <source>
        <dbReference type="Pfam" id="PF20789"/>
    </source>
</evidence>
<evidence type="ECO:0000313" key="3">
    <source>
        <dbReference type="EMBL" id="GAA4809778.1"/>
    </source>
</evidence>
<dbReference type="Pfam" id="PF20789">
    <property type="entry name" value="4HBT_3C"/>
    <property type="match status" value="1"/>
</dbReference>
<dbReference type="Pfam" id="PF13622">
    <property type="entry name" value="4HBT_3"/>
    <property type="match status" value="1"/>
</dbReference>
<dbReference type="SUPFAM" id="SSF54637">
    <property type="entry name" value="Thioesterase/thiol ester dehydrase-isomerase"/>
    <property type="match status" value="2"/>
</dbReference>
<dbReference type="EMBL" id="BAABKQ010000001">
    <property type="protein sequence ID" value="GAA4809778.1"/>
    <property type="molecule type" value="Genomic_DNA"/>
</dbReference>
<dbReference type="RefSeq" id="WP_372435208.1">
    <property type="nucleotide sequence ID" value="NZ_BAABKQ010000001.1"/>
</dbReference>
<proteinExistence type="predicted"/>
<dbReference type="Gene3D" id="2.40.160.210">
    <property type="entry name" value="Acyl-CoA thioesterase, double hotdog domain"/>
    <property type="match status" value="1"/>
</dbReference>
<dbReference type="Proteomes" id="UP001500839">
    <property type="component" value="Unassembled WGS sequence"/>
</dbReference>